<dbReference type="AlphaFoldDB" id="A0A6B0Y4D6"/>
<evidence type="ECO:0000313" key="3">
    <source>
        <dbReference type="EMBL" id="MXY35035.1"/>
    </source>
</evidence>
<reference evidence="3" key="1">
    <citation type="submission" date="2019-09" db="EMBL/GenBank/DDBJ databases">
        <title>Characterisation of the sponge microbiome using genome-centric metagenomics.</title>
        <authorList>
            <person name="Engelberts J.P."/>
            <person name="Robbins S.J."/>
            <person name="De Goeij J.M."/>
            <person name="Aranda M."/>
            <person name="Bell S.C."/>
            <person name="Webster N.S."/>
        </authorList>
    </citation>
    <scope>NUCLEOTIDE SEQUENCE</scope>
    <source>
        <strain evidence="3">SB0664_bin_43</strain>
    </source>
</reference>
<feature type="domain" description="Alpha/beta hydrolase fold-3" evidence="2">
    <location>
        <begin position="73"/>
        <end position="265"/>
    </location>
</feature>
<dbReference type="EMBL" id="VXRY01000548">
    <property type="protein sequence ID" value="MXY35035.1"/>
    <property type="molecule type" value="Genomic_DNA"/>
</dbReference>
<sequence length="293" mass="31860">MASPELAWVKQKVADDRGRAGVSGDRHDPVAARASLPETRLPLPEGLEISQLQAGDVTVYRVQAREAGSDRAVLHLHGGGFSAGGFGSHRTLAGWLSEFSGATVLFPEYRLAPEHRFPAGLEDCFAAYEFALSEDPRELFVTGDSAGGALGISVFQMARDRGLRVPDGLVVICGMLDLDEERSTFLQMAQRTRDNVRLYVERLSDLKHPLASAMEADLTGLPPLLIQTGSEDYCADECERFAAKAKAAGAAVGFENWPEMVHVWHRFAPKLPEANDALKRIAAWMDEVGGRDA</sequence>
<dbReference type="PANTHER" id="PTHR48081">
    <property type="entry name" value="AB HYDROLASE SUPERFAMILY PROTEIN C4A8.06C"/>
    <property type="match status" value="1"/>
</dbReference>
<dbReference type="InterPro" id="IPR050300">
    <property type="entry name" value="GDXG_lipolytic_enzyme"/>
</dbReference>
<dbReference type="SUPFAM" id="SSF53474">
    <property type="entry name" value="alpha/beta-Hydrolases"/>
    <property type="match status" value="1"/>
</dbReference>
<keyword evidence="1 3" id="KW-0378">Hydrolase</keyword>
<gene>
    <name evidence="3" type="ORF">F4Y60_13320</name>
</gene>
<proteinExistence type="predicted"/>
<dbReference type="Pfam" id="PF07859">
    <property type="entry name" value="Abhydrolase_3"/>
    <property type="match status" value="1"/>
</dbReference>
<organism evidence="3">
    <name type="scientific">Boseongicola sp. SB0664_bin_43</name>
    <dbReference type="NCBI Taxonomy" id="2604844"/>
    <lineage>
        <taxon>Bacteria</taxon>
        <taxon>Pseudomonadati</taxon>
        <taxon>Pseudomonadota</taxon>
        <taxon>Alphaproteobacteria</taxon>
        <taxon>Rhodobacterales</taxon>
        <taxon>Paracoccaceae</taxon>
        <taxon>Boseongicola</taxon>
    </lineage>
</organism>
<accession>A0A6B0Y4D6</accession>
<dbReference type="PANTHER" id="PTHR48081:SF8">
    <property type="entry name" value="ALPHA_BETA HYDROLASE FOLD-3 DOMAIN-CONTAINING PROTEIN-RELATED"/>
    <property type="match status" value="1"/>
</dbReference>
<comment type="caution">
    <text evidence="3">The sequence shown here is derived from an EMBL/GenBank/DDBJ whole genome shotgun (WGS) entry which is preliminary data.</text>
</comment>
<protein>
    <submittedName>
        <fullName evidence="3">Alpha/beta hydrolase</fullName>
    </submittedName>
</protein>
<name>A0A6B0Y4D6_9RHOB</name>
<evidence type="ECO:0000259" key="2">
    <source>
        <dbReference type="Pfam" id="PF07859"/>
    </source>
</evidence>
<dbReference type="Gene3D" id="3.40.50.1820">
    <property type="entry name" value="alpha/beta hydrolase"/>
    <property type="match status" value="1"/>
</dbReference>
<dbReference type="GO" id="GO:0016787">
    <property type="term" value="F:hydrolase activity"/>
    <property type="evidence" value="ECO:0007669"/>
    <property type="project" value="UniProtKB-KW"/>
</dbReference>
<dbReference type="InterPro" id="IPR029058">
    <property type="entry name" value="AB_hydrolase_fold"/>
</dbReference>
<dbReference type="InterPro" id="IPR013094">
    <property type="entry name" value="AB_hydrolase_3"/>
</dbReference>
<evidence type="ECO:0000256" key="1">
    <source>
        <dbReference type="ARBA" id="ARBA00022801"/>
    </source>
</evidence>